<evidence type="ECO:0000256" key="7">
    <source>
        <dbReference type="ARBA" id="ARBA00022840"/>
    </source>
</evidence>
<gene>
    <name evidence="13" type="ORF">M0R45_021274</name>
</gene>
<evidence type="ECO:0000256" key="6">
    <source>
        <dbReference type="ARBA" id="ARBA00022741"/>
    </source>
</evidence>
<protein>
    <recommendedName>
        <fullName evidence="12">ABC transporter domain-containing protein</fullName>
    </recommendedName>
</protein>
<keyword evidence="4 11" id="KW-0812">Transmembrane</keyword>
<accession>A0AAW1XAU9</accession>
<dbReference type="CDD" id="cd03233">
    <property type="entry name" value="ABCG_PDR_domain1"/>
    <property type="match status" value="1"/>
</dbReference>
<evidence type="ECO:0000313" key="13">
    <source>
        <dbReference type="EMBL" id="KAK9934118.1"/>
    </source>
</evidence>
<dbReference type="EMBL" id="JBEDUW010000004">
    <property type="protein sequence ID" value="KAK9934118.1"/>
    <property type="molecule type" value="Genomic_DNA"/>
</dbReference>
<evidence type="ECO:0000259" key="12">
    <source>
        <dbReference type="PROSITE" id="PS50893"/>
    </source>
</evidence>
<evidence type="ECO:0000256" key="4">
    <source>
        <dbReference type="ARBA" id="ARBA00022692"/>
    </source>
</evidence>
<dbReference type="PROSITE" id="PS50893">
    <property type="entry name" value="ABC_TRANSPORTER_2"/>
    <property type="match status" value="2"/>
</dbReference>
<keyword evidence="6" id="KW-0547">Nucleotide-binding</keyword>
<evidence type="ECO:0000313" key="14">
    <source>
        <dbReference type="Proteomes" id="UP001457282"/>
    </source>
</evidence>
<dbReference type="GO" id="GO:0005524">
    <property type="term" value="F:ATP binding"/>
    <property type="evidence" value="ECO:0007669"/>
    <property type="project" value="UniProtKB-KW"/>
</dbReference>
<comment type="caution">
    <text evidence="13">The sequence shown here is derived from an EMBL/GenBank/DDBJ whole genome shotgun (WGS) entry which is preliminary data.</text>
</comment>
<evidence type="ECO:0000256" key="3">
    <source>
        <dbReference type="ARBA" id="ARBA00022448"/>
    </source>
</evidence>
<keyword evidence="14" id="KW-1185">Reference proteome</keyword>
<feature type="transmembrane region" description="Helical" evidence="11">
    <location>
        <begin position="538"/>
        <end position="559"/>
    </location>
</feature>
<dbReference type="FunFam" id="3.40.50.300:FF:000157">
    <property type="entry name" value="ABC transporter G family member 34"/>
    <property type="match status" value="1"/>
</dbReference>
<evidence type="ECO:0000256" key="5">
    <source>
        <dbReference type="ARBA" id="ARBA00022737"/>
    </source>
</evidence>
<dbReference type="InterPro" id="IPR003439">
    <property type="entry name" value="ABC_transporter-like_ATP-bd"/>
</dbReference>
<feature type="transmembrane region" description="Helical" evidence="11">
    <location>
        <begin position="656"/>
        <end position="674"/>
    </location>
</feature>
<dbReference type="Proteomes" id="UP001457282">
    <property type="component" value="Unassembled WGS sequence"/>
</dbReference>
<evidence type="ECO:0000256" key="10">
    <source>
        <dbReference type="SAM" id="MobiDB-lite"/>
    </source>
</evidence>
<reference evidence="13 14" key="1">
    <citation type="journal article" date="2023" name="G3 (Bethesda)">
        <title>A chromosome-length genome assembly and annotation of blackberry (Rubus argutus, cv. 'Hillquist').</title>
        <authorList>
            <person name="Bruna T."/>
            <person name="Aryal R."/>
            <person name="Dudchenko O."/>
            <person name="Sargent D.J."/>
            <person name="Mead D."/>
            <person name="Buti M."/>
            <person name="Cavallini A."/>
            <person name="Hytonen T."/>
            <person name="Andres J."/>
            <person name="Pham M."/>
            <person name="Weisz D."/>
            <person name="Mascagni F."/>
            <person name="Usai G."/>
            <person name="Natali L."/>
            <person name="Bassil N."/>
            <person name="Fernandez G.E."/>
            <person name="Lomsadze A."/>
            <person name="Armour M."/>
            <person name="Olukolu B."/>
            <person name="Poorten T."/>
            <person name="Britton C."/>
            <person name="Davik J."/>
            <person name="Ashrafi H."/>
            <person name="Aiden E.L."/>
            <person name="Borodovsky M."/>
            <person name="Worthington M."/>
        </authorList>
    </citation>
    <scope>NUCLEOTIDE SEQUENCE [LARGE SCALE GENOMIC DNA]</scope>
    <source>
        <strain evidence="13">PI 553951</strain>
    </source>
</reference>
<dbReference type="Gene3D" id="3.40.50.300">
    <property type="entry name" value="P-loop containing nucleotide triphosphate hydrolases"/>
    <property type="match status" value="2"/>
</dbReference>
<evidence type="ECO:0000256" key="8">
    <source>
        <dbReference type="ARBA" id="ARBA00022989"/>
    </source>
</evidence>
<sequence length="1447" mass="162509">MAQLAGADEIESFRIELAEIGRSIRDSFRSHASSFRSTGDGRIDGDEEYYDLQWAAVERLPTFERITSALFDDHDGTSAKGGVKGTRVVDVTKIGAQERRVFIEKLIKHIENDNLQLLQKIRGRIDKVGVKLPTVEVRYKNLCVEAECKVVHGKPLPTLWNSLKSLISDITELAGSKTREAKINIIKDVSGIIKPGRMTLLLGPPGCGKTTLLMALSGKLSHSLKVSGEICYNGYRLEEFVPEKTSAYVSQYDVHIPEITVRETLDFSAGCQGVGSRPEIMMEVSKREKQAGIVPDPDVDAYMKAISVNGLKSTLQTDYILKILGLDICADTLVGDPIRRGISGGQKKRLTTGEMIVGPAKAVFMDEISNGLDSSTTFQIVSCLQHFVHITDATSLISLLQPAPETFDLFDDVLLMAEGKIVYHGPRTSILQFFKDCGFKCPERKGVADFLQEVISRKDQAQFWDGKGKPYSYVSVDHFIEKFKDSRLGRQLDEELSEPFDKSRSHKDALSFNTYSLSKWELFKACTRREFLLMKRNSFIYVFKSVQLVIIASITMTVFLRTQMAIDMIHANYYMGSLFYALLILLVDGFPELAMTVSRIVVFYKQKELCFYPAWAYAIPAAILKIPLSFLEAFVWTILTYYVIGYSPEVGRFFRHFLLLFAVHLTSISMFRFIASIFQTVGASMTAGSSSILSVLLFGGFVIPKSYMPVWLKWGYWVSPLTYGEIGITVNEFLAPRWEKVSANTTLGKQALESRGLHFDGYFYWISVGALMGFTLLFNIGFTLALTFLKSPGKSLSLVSYEKYHQLQGKRDDRSDLDAKGKSTGEPKTSVEPKKGRMVLPFEPLTVSFQDVQYYVDTPLEMRKGGFEHNKLQLLSDITGAFRPGVLTALMGVSGAGKTTLMDVLCGRKTGGIIEGEIRIGGYPKVQDTFARISGYCEQNDIHSPQITVEESVVYSAWLRLPSQIDSKTKAEFVNEVLETIELDGIKDSLVGMAGVGGLSTEQRKRLTLAVELVANPSIMFMDEPTSGLDARAAAIVMRAVKNVVATGRTVVCTIHQPSIDIFEAFDELILMKTGGRIIYSGQLGQHSSRVIEYLESIPGVPSIKDNYNPATWMLEVTSKSAEADLGIDFAQIYRESALYENNQELVEQLSSPSPGSKDLEFPTRYPQNGWGQFKACFWKQNLSYWRSPTYNLTRILFMCSSSLLFGTLFWNQGEKINNQQELFNVFGSMFAAIIFFGINNCSTVLPFVATERNVLYRERYAGMFSSWAYSFAQVLVELPYSFTQAVLYVVITYPMIGYHWSAYKIFWVFYSMFCTILCFNYLGMLLVSLTPNVQVASIVASSAYTMLNLFSGFIVPGPKIPKWWLWLYYLCPTSWALNGMLTSQYGDVQKEIVVFGETKTVAAFLQDYFGYHHHLLGLVAVVLLLFPIMFAFLFAYFIGKLNFQRR</sequence>
<dbReference type="SUPFAM" id="SSF52540">
    <property type="entry name" value="P-loop containing nucleoside triphosphate hydrolases"/>
    <property type="match status" value="2"/>
</dbReference>
<proteinExistence type="inferred from homology"/>
<keyword evidence="9 11" id="KW-0472">Membrane</keyword>
<feature type="transmembrane region" description="Helical" evidence="11">
    <location>
        <begin position="579"/>
        <end position="602"/>
    </location>
</feature>
<dbReference type="Pfam" id="PF08370">
    <property type="entry name" value="PDR_assoc"/>
    <property type="match status" value="1"/>
</dbReference>
<feature type="transmembrane region" description="Helical" evidence="11">
    <location>
        <begin position="614"/>
        <end position="644"/>
    </location>
</feature>
<evidence type="ECO:0000256" key="2">
    <source>
        <dbReference type="ARBA" id="ARBA00006012"/>
    </source>
</evidence>
<feature type="region of interest" description="Disordered" evidence="10">
    <location>
        <begin position="810"/>
        <end position="833"/>
    </location>
</feature>
<feature type="transmembrane region" description="Helical" evidence="11">
    <location>
        <begin position="1336"/>
        <end position="1357"/>
    </location>
</feature>
<keyword evidence="3" id="KW-0813">Transport</keyword>
<feature type="transmembrane region" description="Helical" evidence="11">
    <location>
        <begin position="1308"/>
        <end position="1330"/>
    </location>
</feature>
<dbReference type="GO" id="GO:0005886">
    <property type="term" value="C:plasma membrane"/>
    <property type="evidence" value="ECO:0007669"/>
    <property type="project" value="UniProtKB-ARBA"/>
</dbReference>
<dbReference type="InterPro" id="IPR043926">
    <property type="entry name" value="ABCG_dom"/>
</dbReference>
<evidence type="ECO:0000256" key="11">
    <source>
        <dbReference type="SAM" id="Phobius"/>
    </source>
</evidence>
<dbReference type="Pfam" id="PF00005">
    <property type="entry name" value="ABC_tran"/>
    <property type="match status" value="2"/>
</dbReference>
<feature type="transmembrane region" description="Helical" evidence="11">
    <location>
        <begin position="1416"/>
        <end position="1439"/>
    </location>
</feature>
<dbReference type="InterPro" id="IPR034001">
    <property type="entry name" value="ABCG_PDR_1"/>
</dbReference>
<feature type="domain" description="ABC transporter" evidence="12">
    <location>
        <begin position="165"/>
        <end position="443"/>
    </location>
</feature>
<keyword evidence="7" id="KW-0067">ATP-binding</keyword>
<evidence type="ECO:0000256" key="1">
    <source>
        <dbReference type="ARBA" id="ARBA00004141"/>
    </source>
</evidence>
<comment type="subcellular location">
    <subcellularLocation>
        <location evidence="1">Membrane</location>
        <topology evidence="1">Multi-pass membrane protein</topology>
    </subcellularLocation>
</comment>
<name>A0AAW1XAU9_RUBAR</name>
<feature type="transmembrane region" description="Helical" evidence="11">
    <location>
        <begin position="762"/>
        <end position="789"/>
    </location>
</feature>
<dbReference type="Pfam" id="PF01061">
    <property type="entry name" value="ABC2_membrane"/>
    <property type="match status" value="2"/>
</dbReference>
<dbReference type="Pfam" id="PF19055">
    <property type="entry name" value="ABC2_membrane_7"/>
    <property type="match status" value="1"/>
</dbReference>
<dbReference type="PANTHER" id="PTHR19241">
    <property type="entry name" value="ATP-BINDING CASSETTE TRANSPORTER"/>
    <property type="match status" value="1"/>
</dbReference>
<dbReference type="InterPro" id="IPR003593">
    <property type="entry name" value="AAA+_ATPase"/>
</dbReference>
<dbReference type="SMART" id="SM00382">
    <property type="entry name" value="AAA"/>
    <property type="match status" value="2"/>
</dbReference>
<evidence type="ECO:0000256" key="9">
    <source>
        <dbReference type="ARBA" id="ARBA00023136"/>
    </source>
</evidence>
<feature type="transmembrane region" description="Helical" evidence="11">
    <location>
        <begin position="1223"/>
        <end position="1249"/>
    </location>
</feature>
<dbReference type="FunFam" id="3.40.50.300:FF:000179">
    <property type="entry name" value="ABC transporter G family member 34"/>
    <property type="match status" value="1"/>
</dbReference>
<comment type="similarity">
    <text evidence="2">Belongs to the ABC transporter superfamily. ABCG family. PDR (TC 3.A.1.205) subfamily.</text>
</comment>
<feature type="domain" description="ABC transporter" evidence="12">
    <location>
        <begin position="847"/>
        <end position="1100"/>
    </location>
</feature>
<dbReference type="InterPro" id="IPR027417">
    <property type="entry name" value="P-loop_NTPase"/>
</dbReference>
<organism evidence="13 14">
    <name type="scientific">Rubus argutus</name>
    <name type="common">Southern blackberry</name>
    <dbReference type="NCBI Taxonomy" id="59490"/>
    <lineage>
        <taxon>Eukaryota</taxon>
        <taxon>Viridiplantae</taxon>
        <taxon>Streptophyta</taxon>
        <taxon>Embryophyta</taxon>
        <taxon>Tracheophyta</taxon>
        <taxon>Spermatophyta</taxon>
        <taxon>Magnoliopsida</taxon>
        <taxon>eudicotyledons</taxon>
        <taxon>Gunneridae</taxon>
        <taxon>Pentapetalae</taxon>
        <taxon>rosids</taxon>
        <taxon>fabids</taxon>
        <taxon>Rosales</taxon>
        <taxon>Rosaceae</taxon>
        <taxon>Rosoideae</taxon>
        <taxon>Rosoideae incertae sedis</taxon>
        <taxon>Rubus</taxon>
    </lineage>
</organism>
<dbReference type="GO" id="GO:0016887">
    <property type="term" value="F:ATP hydrolysis activity"/>
    <property type="evidence" value="ECO:0007669"/>
    <property type="project" value="InterPro"/>
</dbReference>
<dbReference type="InterPro" id="IPR013525">
    <property type="entry name" value="ABC2_TM"/>
</dbReference>
<keyword evidence="8 11" id="KW-1133">Transmembrane helix</keyword>
<dbReference type="InterPro" id="IPR034003">
    <property type="entry name" value="ABCG_PDR_2"/>
</dbReference>
<dbReference type="GO" id="GO:0140359">
    <property type="term" value="F:ABC-type transporter activity"/>
    <property type="evidence" value="ECO:0007669"/>
    <property type="project" value="InterPro"/>
</dbReference>
<feature type="transmembrane region" description="Helical" evidence="11">
    <location>
        <begin position="681"/>
        <end position="703"/>
    </location>
</feature>
<dbReference type="InterPro" id="IPR013581">
    <property type="entry name" value="PDR_assoc"/>
</dbReference>
<dbReference type="CDD" id="cd03232">
    <property type="entry name" value="ABCG_PDR_domain2"/>
    <property type="match status" value="1"/>
</dbReference>
<keyword evidence="5" id="KW-0677">Repeat</keyword>